<evidence type="ECO:0000313" key="6">
    <source>
        <dbReference type="Proteomes" id="UP000034430"/>
    </source>
</evidence>
<evidence type="ECO:0000259" key="4">
    <source>
        <dbReference type="Pfam" id="PF01420"/>
    </source>
</evidence>
<dbReference type="GO" id="GO:0003677">
    <property type="term" value="F:DNA binding"/>
    <property type="evidence" value="ECO:0007669"/>
    <property type="project" value="UniProtKB-KW"/>
</dbReference>
<reference evidence="5 6" key="1">
    <citation type="journal article" date="2015" name="Nature">
        <title>rRNA introns, odd ribosomes, and small enigmatic genomes across a large radiation of phyla.</title>
        <authorList>
            <person name="Brown C.T."/>
            <person name="Hug L.A."/>
            <person name="Thomas B.C."/>
            <person name="Sharon I."/>
            <person name="Castelle C.J."/>
            <person name="Singh A."/>
            <person name="Wilkins M.J."/>
            <person name="Williams K.H."/>
            <person name="Banfield J.F."/>
        </authorList>
    </citation>
    <scope>NUCLEOTIDE SEQUENCE [LARGE SCALE GENOMIC DNA]</scope>
</reference>
<dbReference type="InterPro" id="IPR000055">
    <property type="entry name" value="Restrct_endonuc_typeI_TRD"/>
</dbReference>
<dbReference type="Proteomes" id="UP000034430">
    <property type="component" value="Unassembled WGS sequence"/>
</dbReference>
<evidence type="ECO:0000256" key="2">
    <source>
        <dbReference type="ARBA" id="ARBA00022747"/>
    </source>
</evidence>
<dbReference type="InterPro" id="IPR044946">
    <property type="entry name" value="Restrct_endonuc_typeI_TRD_sf"/>
</dbReference>
<keyword evidence="3" id="KW-0238">DNA-binding</keyword>
<dbReference type="PANTHER" id="PTHR30408:SF12">
    <property type="entry name" value="TYPE I RESTRICTION ENZYME MJAVIII SPECIFICITY SUBUNIT"/>
    <property type="match status" value="1"/>
</dbReference>
<dbReference type="AlphaFoldDB" id="A0A0G0L4H0"/>
<dbReference type="PANTHER" id="PTHR30408">
    <property type="entry name" value="TYPE-1 RESTRICTION ENZYME ECOKI SPECIFICITY PROTEIN"/>
    <property type="match status" value="1"/>
</dbReference>
<proteinExistence type="inferred from homology"/>
<gene>
    <name evidence="5" type="ORF">US65_C0008G0020</name>
</gene>
<dbReference type="InterPro" id="IPR052021">
    <property type="entry name" value="Type-I_RS_S_subunit"/>
</dbReference>
<dbReference type="SUPFAM" id="SSF116734">
    <property type="entry name" value="DNA methylase specificity domain"/>
    <property type="match status" value="1"/>
</dbReference>
<protein>
    <recommendedName>
        <fullName evidence="4">Type I restriction modification DNA specificity domain-containing protein</fullName>
    </recommendedName>
</protein>
<feature type="non-terminal residue" evidence="5">
    <location>
        <position position="256"/>
    </location>
</feature>
<dbReference type="Gene3D" id="3.90.220.20">
    <property type="entry name" value="DNA methylase specificity domains"/>
    <property type="match status" value="1"/>
</dbReference>
<feature type="domain" description="Type I restriction modification DNA specificity" evidence="4">
    <location>
        <begin position="62"/>
        <end position="185"/>
    </location>
</feature>
<organism evidence="5 6">
    <name type="scientific">Candidatus Yanofskybacteria bacterium GW2011_GWC2_37_9</name>
    <dbReference type="NCBI Taxonomy" id="1619028"/>
    <lineage>
        <taxon>Bacteria</taxon>
        <taxon>Candidatus Yanofskyibacteriota</taxon>
    </lineage>
</organism>
<comment type="caution">
    <text evidence="5">The sequence shown here is derived from an EMBL/GenBank/DDBJ whole genome shotgun (WGS) entry which is preliminary data.</text>
</comment>
<keyword evidence="2" id="KW-0680">Restriction system</keyword>
<dbReference type="Pfam" id="PF01420">
    <property type="entry name" value="Methylase_S"/>
    <property type="match status" value="1"/>
</dbReference>
<dbReference type="GO" id="GO:0009307">
    <property type="term" value="P:DNA restriction-modification system"/>
    <property type="evidence" value="ECO:0007669"/>
    <property type="project" value="UniProtKB-KW"/>
</dbReference>
<accession>A0A0G0L4H0</accession>
<comment type="similarity">
    <text evidence="1">Belongs to the type-I restriction system S methylase family.</text>
</comment>
<evidence type="ECO:0000256" key="3">
    <source>
        <dbReference type="ARBA" id="ARBA00023125"/>
    </source>
</evidence>
<evidence type="ECO:0000313" key="5">
    <source>
        <dbReference type="EMBL" id="KKQ47561.1"/>
    </source>
</evidence>
<dbReference type="EMBL" id="LBTU01000008">
    <property type="protein sequence ID" value="KKQ47561.1"/>
    <property type="molecule type" value="Genomic_DNA"/>
</dbReference>
<name>A0A0G0L4H0_9BACT</name>
<evidence type="ECO:0000256" key="1">
    <source>
        <dbReference type="ARBA" id="ARBA00010923"/>
    </source>
</evidence>
<sequence length="256" mass="29550">MITYSIIKKSQLESSNRLDAEYYQPEYLEVAEKLKNAPKISELTSDIRYGLYVDPEYKNEGVGFVRATNLLNFWIDEEIFKIDEKNVPIDYRLKIGDSLIVRSGANTGSVGLIYSELENATFGSYTIRLRFNKINPFFASIFLNCKYGVLQTQKLQTGMAQPNLNIPNIKEIKIPIISEDRQKEVENFCIKIEKTNKDSENLYSQAENLLLEELGLRDFDEKAGLWNIVNLSEVKEVGRIDAEYFQPKYEKLISKI</sequence>